<protein>
    <submittedName>
        <fullName evidence="1">DNAase</fullName>
    </submittedName>
</protein>
<dbReference type="EMBL" id="CAKMTQ010000002">
    <property type="protein sequence ID" value="CAH1522375.1"/>
    <property type="molecule type" value="Genomic_DNA"/>
</dbReference>
<reference evidence="1" key="1">
    <citation type="submission" date="2022-01" db="EMBL/GenBank/DDBJ databases">
        <authorList>
            <person name="Lagorce A."/>
        </authorList>
    </citation>
    <scope>NUCLEOTIDE SEQUENCE</scope>
    <source>
        <strain evidence="1">Th15_F1_D04</strain>
    </source>
</reference>
<organism evidence="1 2">
    <name type="scientific">Vibrio owensii</name>
    <dbReference type="NCBI Taxonomy" id="696485"/>
    <lineage>
        <taxon>Bacteria</taxon>
        <taxon>Pseudomonadati</taxon>
        <taxon>Pseudomonadota</taxon>
        <taxon>Gammaproteobacteria</taxon>
        <taxon>Vibrionales</taxon>
        <taxon>Vibrionaceae</taxon>
        <taxon>Vibrio</taxon>
    </lineage>
</organism>
<comment type="caution">
    <text evidence="1">The sequence shown here is derived from an EMBL/GenBank/DDBJ whole genome shotgun (WGS) entry which is preliminary data.</text>
</comment>
<evidence type="ECO:0000313" key="1">
    <source>
        <dbReference type="EMBL" id="CAH1522375.1"/>
    </source>
</evidence>
<proteinExistence type="predicted"/>
<sequence>MEKEVIQVMTHSARALGELKPAFRAVPNEYRELCKAVKEGRVSLYRLTSDKCDLLIAGERDGDSYYLWAVVGHGLASGIKQLCKTVKAAGIGSLVADTAFEGVARLVRRLGVTQKHDGDFIRLDLEGF</sequence>
<dbReference type="Proteomes" id="UP001295420">
    <property type="component" value="Unassembled WGS sequence"/>
</dbReference>
<name>A0AAU9Q0E3_9VIBR</name>
<evidence type="ECO:0000313" key="2">
    <source>
        <dbReference type="Proteomes" id="UP001295420"/>
    </source>
</evidence>
<dbReference type="AlphaFoldDB" id="A0AAU9Q0E3"/>
<accession>A0AAU9Q0E3</accession>
<gene>
    <name evidence="1" type="ORF">THF1D04_100145</name>
</gene>
<dbReference type="RefSeq" id="WP_409930272.1">
    <property type="nucleotide sequence ID" value="NZ_CAKMTQ010000002.1"/>
</dbReference>